<proteinExistence type="predicted"/>
<evidence type="ECO:0000313" key="6">
    <source>
        <dbReference type="Proteomes" id="UP000019150"/>
    </source>
</evidence>
<dbReference type="RefSeq" id="WP_025347859.1">
    <property type="nucleotide sequence ID" value="NZ_CP006850.1"/>
</dbReference>
<keyword evidence="3" id="KW-0274">FAD</keyword>
<protein>
    <submittedName>
        <fullName evidence="5">Putative FAD-binding monooxygenase</fullName>
    </submittedName>
</protein>
<dbReference type="PRINTS" id="PR00420">
    <property type="entry name" value="RNGMNOXGNASE"/>
</dbReference>
<dbReference type="Proteomes" id="UP000019150">
    <property type="component" value="Chromosome"/>
</dbReference>
<keyword evidence="6" id="KW-1185">Reference proteome</keyword>
<dbReference type="GO" id="GO:0071949">
    <property type="term" value="F:FAD binding"/>
    <property type="evidence" value="ECO:0007669"/>
    <property type="project" value="InterPro"/>
</dbReference>
<comment type="cofactor">
    <cofactor evidence="1">
        <name>FAD</name>
        <dbReference type="ChEBI" id="CHEBI:57692"/>
    </cofactor>
</comment>
<dbReference type="InterPro" id="IPR036188">
    <property type="entry name" value="FAD/NAD-bd_sf"/>
</dbReference>
<dbReference type="PANTHER" id="PTHR43004:SF19">
    <property type="entry name" value="BINDING MONOOXYGENASE, PUTATIVE (JCVI)-RELATED"/>
    <property type="match status" value="1"/>
</dbReference>
<dbReference type="PANTHER" id="PTHR43004">
    <property type="entry name" value="TRK SYSTEM POTASSIUM UPTAKE PROTEIN"/>
    <property type="match status" value="1"/>
</dbReference>
<keyword evidence="5" id="KW-0503">Monooxygenase</keyword>
<dbReference type="SUPFAM" id="SSF51905">
    <property type="entry name" value="FAD/NAD(P)-binding domain"/>
    <property type="match status" value="1"/>
</dbReference>
<name>W5TGJ4_9NOCA</name>
<dbReference type="EMBL" id="CP006850">
    <property type="protein sequence ID" value="AHH16346.1"/>
    <property type="molecule type" value="Genomic_DNA"/>
</dbReference>
<accession>W5TGJ4</accession>
<dbReference type="Pfam" id="PF21274">
    <property type="entry name" value="Rng_hyd_C"/>
    <property type="match status" value="1"/>
</dbReference>
<dbReference type="KEGG" id="nno:NONO_c15450"/>
<dbReference type="HOGENOM" id="CLU_009665_20_1_11"/>
<dbReference type="Gene3D" id="3.50.50.60">
    <property type="entry name" value="FAD/NAD(P)-binding domain"/>
    <property type="match status" value="1"/>
</dbReference>
<gene>
    <name evidence="5" type="ORF">NONO_c15450</name>
</gene>
<evidence type="ECO:0000256" key="1">
    <source>
        <dbReference type="ARBA" id="ARBA00001974"/>
    </source>
</evidence>
<keyword evidence="5" id="KW-0560">Oxidoreductase</keyword>
<dbReference type="PATRIC" id="fig|1415166.3.peg.1571"/>
<dbReference type="Pfam" id="PF01494">
    <property type="entry name" value="FAD_binding_3"/>
    <property type="match status" value="1"/>
</dbReference>
<keyword evidence="2" id="KW-0285">Flavoprotein</keyword>
<dbReference type="Gene3D" id="3.40.30.120">
    <property type="match status" value="1"/>
</dbReference>
<dbReference type="eggNOG" id="COG0654">
    <property type="taxonomic scope" value="Bacteria"/>
</dbReference>
<sequence length="512" mass="54604">MSISGNSERWDVIVTGAGPAGLMLACEARLHGVSVAVLERLPEPDTTIKSLAINAVTVEAFRRRGLYPELRRAWDRMLVRMAPLRRLPGEPEPDLATMRRRTRHLGGHFAGISTLDPSRVDRTDPDFAGAERTLMLIPQAEIERILLARARQLGVRLIRAATVCGVDADEHGITVRLTDGDTLSGAYLAGCDGGRSTVRKLAGIAFPGTDPTMTAYNAEVTLDRPGLLNRGWTRTSGGMLLYGPQPGRVVTVEFDAAPADRDAPVTAAELEASLRRITGTNVAVLQVHSAARFTDNARLAETYRTGRILLAGDAAHVHSPFGGQGLNLGIGDAMNLGWKLAAVVRGANEALLDTYTAERRPVADRILEITRAQIALMRPDPGTTALRRVVAQLIETGDGNAYFVKMAAGIEHRYDLGDDHPAVGRPAPLIDLGDGTSLADHCADGGFVLLDTTDVGAAAALVSADPRIRVVTTTADRARALLVRPDGCVAWARDDGATTGLAAAVERWCPAV</sequence>
<evidence type="ECO:0000313" key="5">
    <source>
        <dbReference type="EMBL" id="AHH16346.1"/>
    </source>
</evidence>
<evidence type="ECO:0000259" key="4">
    <source>
        <dbReference type="Pfam" id="PF01494"/>
    </source>
</evidence>
<dbReference type="Gene3D" id="3.30.70.2450">
    <property type="match status" value="1"/>
</dbReference>
<dbReference type="OrthoDB" id="8670884at2"/>
<dbReference type="STRING" id="1415166.NONO_c15450"/>
<dbReference type="InterPro" id="IPR002938">
    <property type="entry name" value="FAD-bd"/>
</dbReference>
<feature type="domain" description="FAD-binding" evidence="4">
    <location>
        <begin position="10"/>
        <end position="368"/>
    </location>
</feature>
<dbReference type="InterPro" id="IPR050641">
    <property type="entry name" value="RIFMO-like"/>
</dbReference>
<evidence type="ECO:0000256" key="2">
    <source>
        <dbReference type="ARBA" id="ARBA00022630"/>
    </source>
</evidence>
<dbReference type="GO" id="GO:0016709">
    <property type="term" value="F:oxidoreductase activity, acting on paired donors, with incorporation or reduction of molecular oxygen, NAD(P)H as one donor, and incorporation of one atom of oxygen"/>
    <property type="evidence" value="ECO:0007669"/>
    <property type="project" value="UniProtKB-ARBA"/>
</dbReference>
<reference evidence="5 6" key="1">
    <citation type="journal article" date="2014" name="Appl. Environ. Microbiol.">
        <title>Insights into the Microbial Degradation of Rubber and Gutta-Percha by Analysis of the Complete Genome of Nocardia nova SH22a.</title>
        <authorList>
            <person name="Luo Q."/>
            <person name="Hiessl S."/>
            <person name="Poehlein A."/>
            <person name="Daniel R."/>
            <person name="Steinbuchel A."/>
        </authorList>
    </citation>
    <scope>NUCLEOTIDE SEQUENCE [LARGE SCALE GENOMIC DNA]</scope>
    <source>
        <strain evidence="5">SH22a</strain>
    </source>
</reference>
<organism evidence="5 6">
    <name type="scientific">Nocardia nova SH22a</name>
    <dbReference type="NCBI Taxonomy" id="1415166"/>
    <lineage>
        <taxon>Bacteria</taxon>
        <taxon>Bacillati</taxon>
        <taxon>Actinomycetota</taxon>
        <taxon>Actinomycetes</taxon>
        <taxon>Mycobacteriales</taxon>
        <taxon>Nocardiaceae</taxon>
        <taxon>Nocardia</taxon>
    </lineage>
</organism>
<dbReference type="AlphaFoldDB" id="W5TGJ4"/>
<evidence type="ECO:0000256" key="3">
    <source>
        <dbReference type="ARBA" id="ARBA00022827"/>
    </source>
</evidence>